<evidence type="ECO:0000256" key="1">
    <source>
        <dbReference type="ARBA" id="ARBA00008614"/>
    </source>
</evidence>
<dbReference type="PaxDb" id="3827-XP_004508014.1"/>
<comment type="domain">
    <text evidence="2">The jas domain is required for interaction with COI1.</text>
</comment>
<dbReference type="OrthoDB" id="1937734at2759"/>
<accession>A0A1S2YPQ6</accession>
<dbReference type="RefSeq" id="XP_004508014.1">
    <property type="nucleotide sequence ID" value="XM_004507957.3"/>
</dbReference>
<dbReference type="PANTHER" id="PTHR33077:SF133">
    <property type="entry name" value="PROTEIN TIFY"/>
    <property type="match status" value="1"/>
</dbReference>
<dbReference type="SMART" id="SM00979">
    <property type="entry name" value="TIFY"/>
    <property type="match status" value="1"/>
</dbReference>
<organism evidence="4 5">
    <name type="scientific">Cicer arietinum</name>
    <name type="common">Chickpea</name>
    <name type="synonym">Garbanzo</name>
    <dbReference type="NCBI Taxonomy" id="3827"/>
    <lineage>
        <taxon>Eukaryota</taxon>
        <taxon>Viridiplantae</taxon>
        <taxon>Streptophyta</taxon>
        <taxon>Embryophyta</taxon>
        <taxon>Tracheophyta</taxon>
        <taxon>Spermatophyta</taxon>
        <taxon>Magnoliopsida</taxon>
        <taxon>eudicotyledons</taxon>
        <taxon>Gunneridae</taxon>
        <taxon>Pentapetalae</taxon>
        <taxon>rosids</taxon>
        <taxon>fabids</taxon>
        <taxon>Fabales</taxon>
        <taxon>Fabaceae</taxon>
        <taxon>Papilionoideae</taxon>
        <taxon>50 kb inversion clade</taxon>
        <taxon>NPAAA clade</taxon>
        <taxon>Hologalegina</taxon>
        <taxon>IRL clade</taxon>
        <taxon>Cicereae</taxon>
        <taxon>Cicer</taxon>
    </lineage>
</organism>
<proteinExistence type="inferred from homology"/>
<dbReference type="Pfam" id="PF09425">
    <property type="entry name" value="Jas_motif"/>
    <property type="match status" value="1"/>
</dbReference>
<reference evidence="4" key="1">
    <citation type="journal article" date="2013" name="Nat. Biotechnol.">
        <title>Draft genome sequence of chickpea (Cicer arietinum) provides a resource for trait improvement.</title>
        <authorList>
            <person name="Varshney R.K."/>
            <person name="Song C."/>
            <person name="Saxena R.K."/>
            <person name="Azam S."/>
            <person name="Yu S."/>
            <person name="Sharpe A.G."/>
            <person name="Cannon S."/>
            <person name="Baek J."/>
            <person name="Rosen B.D."/>
            <person name="Tar'an B."/>
            <person name="Millan T."/>
            <person name="Zhang X."/>
            <person name="Ramsay L.D."/>
            <person name="Iwata A."/>
            <person name="Wang Y."/>
            <person name="Nelson W."/>
            <person name="Farmer A.D."/>
            <person name="Gaur P.M."/>
            <person name="Soderlund C."/>
            <person name="Penmetsa R.V."/>
            <person name="Xu C."/>
            <person name="Bharti A.K."/>
            <person name="He W."/>
            <person name="Winter P."/>
            <person name="Zhao S."/>
            <person name="Hane J.K."/>
            <person name="Carrasquilla-Garcia N."/>
            <person name="Condie J.A."/>
            <person name="Upadhyaya H.D."/>
            <person name="Luo M.C."/>
            <person name="Thudi M."/>
            <person name="Gowda C.L."/>
            <person name="Singh N.P."/>
            <person name="Lichtenzveig J."/>
            <person name="Gali K.K."/>
            <person name="Rubio J."/>
            <person name="Nadarajan N."/>
            <person name="Dolezel J."/>
            <person name="Bansal K.C."/>
            <person name="Xu X."/>
            <person name="Edwards D."/>
            <person name="Zhang G."/>
            <person name="Kahl G."/>
            <person name="Gil J."/>
            <person name="Singh K.B."/>
            <person name="Datta S.K."/>
            <person name="Jackson S.A."/>
            <person name="Wang J."/>
            <person name="Cook D.R."/>
        </authorList>
    </citation>
    <scope>NUCLEOTIDE SEQUENCE [LARGE SCALE GENOMIC DNA]</scope>
    <source>
        <strain evidence="4">cv. CDC Frontier</strain>
    </source>
</reference>
<dbReference type="PROSITE" id="PS51320">
    <property type="entry name" value="TIFY"/>
    <property type="match status" value="1"/>
</dbReference>
<dbReference type="GO" id="GO:0005634">
    <property type="term" value="C:nucleus"/>
    <property type="evidence" value="ECO:0007669"/>
    <property type="project" value="UniProtKB-SubCell"/>
</dbReference>
<dbReference type="STRING" id="3827.A0A1S2YPQ6"/>
<keyword evidence="2" id="KW-1184">Jasmonic acid signaling pathway</keyword>
<dbReference type="InterPro" id="IPR018467">
    <property type="entry name" value="CCT_CS"/>
</dbReference>
<dbReference type="eggNOG" id="ENOG502RIU4">
    <property type="taxonomic scope" value="Eukaryota"/>
</dbReference>
<reference evidence="5" key="2">
    <citation type="submission" date="2025-08" db="UniProtKB">
        <authorList>
            <consortium name="RefSeq"/>
        </authorList>
    </citation>
    <scope>IDENTIFICATION</scope>
    <source>
        <tissue evidence="5">Etiolated seedlings</tissue>
    </source>
</reference>
<evidence type="ECO:0000313" key="4">
    <source>
        <dbReference type="Proteomes" id="UP000087171"/>
    </source>
</evidence>
<dbReference type="AlphaFoldDB" id="A0A1S2YPQ6"/>
<name>A0A1S2YPQ6_CICAR</name>
<dbReference type="GO" id="GO:0009611">
    <property type="term" value="P:response to wounding"/>
    <property type="evidence" value="ECO:0007669"/>
    <property type="project" value="UniProtKB-UniRule"/>
</dbReference>
<evidence type="ECO:0000259" key="3">
    <source>
        <dbReference type="PROSITE" id="PS51320"/>
    </source>
</evidence>
<dbReference type="InterPro" id="IPR040390">
    <property type="entry name" value="TIFY/JAZ"/>
</dbReference>
<sequence>MSSSSENSGFSGHKPAKLPEKSNFSHTCNLLSQYIKENGSFGGLTLGKPCTVETNGSPETSCNSGTTMELFPTNMTPQTQNLKTLNLLSPNDVPALENSSVFKEPKTAQLTMFYGGKIIVLDEFPANKVEELISFARTTKWSTYASYNQTQPSVIPNLFPQAPSRLIVCEQPIARKASLHRFLEKRKDRIAAKAPYQKSNPISAPVKPVKSIPWLGLGATSTQV</sequence>
<protein>
    <recommendedName>
        <fullName evidence="2">Protein TIFY</fullName>
    </recommendedName>
    <alternativeName>
        <fullName evidence="2">Jasmonate ZIM domain-containing protein</fullName>
    </alternativeName>
</protein>
<evidence type="ECO:0000313" key="5">
    <source>
        <dbReference type="RefSeq" id="XP_004508014.1"/>
    </source>
</evidence>
<keyword evidence="2" id="KW-0539">Nucleus</keyword>
<comment type="subcellular location">
    <subcellularLocation>
        <location evidence="2">Nucleus</location>
    </subcellularLocation>
</comment>
<dbReference type="GeneID" id="101488350"/>
<dbReference type="KEGG" id="cam:101488350"/>
<dbReference type="GO" id="GO:2000022">
    <property type="term" value="P:regulation of jasmonic acid mediated signaling pathway"/>
    <property type="evidence" value="ECO:0007669"/>
    <property type="project" value="UniProtKB-UniRule"/>
</dbReference>
<feature type="domain" description="Tify" evidence="3">
    <location>
        <begin position="103"/>
        <end position="138"/>
    </location>
</feature>
<dbReference type="InterPro" id="IPR010399">
    <property type="entry name" value="Tify_dom"/>
</dbReference>
<keyword evidence="4" id="KW-1185">Reference proteome</keyword>
<evidence type="ECO:0000256" key="2">
    <source>
        <dbReference type="RuleBase" id="RU369065"/>
    </source>
</evidence>
<dbReference type="PANTHER" id="PTHR33077">
    <property type="entry name" value="PROTEIN TIFY 4A-RELATED-RELATED"/>
    <property type="match status" value="1"/>
</dbReference>
<dbReference type="GO" id="GO:0031347">
    <property type="term" value="P:regulation of defense response"/>
    <property type="evidence" value="ECO:0007669"/>
    <property type="project" value="UniProtKB-UniRule"/>
</dbReference>
<dbReference type="Proteomes" id="UP000087171">
    <property type="component" value="Chromosome Ca7"/>
</dbReference>
<gene>
    <name evidence="5" type="primary">LOC101488350</name>
</gene>
<comment type="similarity">
    <text evidence="1 2">Belongs to the TIFY/JAZ family.</text>
</comment>
<dbReference type="Pfam" id="PF06200">
    <property type="entry name" value="tify"/>
    <property type="match status" value="1"/>
</dbReference>
<comment type="function">
    <text evidence="2">Repressor of jasmonate responses.</text>
</comment>